<proteinExistence type="predicted"/>
<sequence>MADPAHPRRRTFGPVVLLGVAAGALAAYAGSRTWVRGTGTTDLPDVAGGASAAGSSPLTTALAFVVLACWGVVLVTRGRFRRAVALLAVLGALGVAVSVAWAPFSLPDHVRSRALRDTGVALEGTSLTAWWVVAAGAAVLALVTTGACARWVRHWPEMGAKYDNPTAGPAQDGTDEPVPSENIDIWKALDEGRDPTA</sequence>
<comment type="caution">
    <text evidence="3">The sequence shown here is derived from an EMBL/GenBank/DDBJ whole genome shotgun (WGS) entry which is preliminary data.</text>
</comment>
<keyword evidence="2" id="KW-1133">Transmembrane helix</keyword>
<dbReference type="AlphaFoldDB" id="A0A7Y9KRH5"/>
<dbReference type="Pfam" id="PF09534">
    <property type="entry name" value="Trp_oprn_chp"/>
    <property type="match status" value="1"/>
</dbReference>
<feature type="region of interest" description="Disordered" evidence="1">
    <location>
        <begin position="162"/>
        <end position="197"/>
    </location>
</feature>
<evidence type="ECO:0000313" key="3">
    <source>
        <dbReference type="EMBL" id="NYE38771.1"/>
    </source>
</evidence>
<feature type="transmembrane region" description="Helical" evidence="2">
    <location>
        <begin position="129"/>
        <end position="152"/>
    </location>
</feature>
<keyword evidence="4" id="KW-1185">Reference proteome</keyword>
<accession>A0A7Y9KRH5</accession>
<reference evidence="3 4" key="2">
    <citation type="submission" date="2020-08" db="EMBL/GenBank/DDBJ databases">
        <title>The Agave Microbiome: Exploring the role of microbial communities in plant adaptations to desert environments.</title>
        <authorList>
            <person name="Partida-Martinez L.P."/>
        </authorList>
    </citation>
    <scope>NUCLEOTIDE SEQUENCE [LARGE SCALE GENOMIC DNA]</scope>
    <source>
        <strain evidence="3 4">AT2.17</strain>
    </source>
</reference>
<evidence type="ECO:0000256" key="2">
    <source>
        <dbReference type="SAM" id="Phobius"/>
    </source>
</evidence>
<name>A0A7Y9KRH5_9ACTN</name>
<protein>
    <submittedName>
        <fullName evidence="3">Putative membrane protein (TIGR02234 family)</fullName>
    </submittedName>
</protein>
<feature type="transmembrane region" description="Helical" evidence="2">
    <location>
        <begin position="83"/>
        <end position="104"/>
    </location>
</feature>
<dbReference type="InterPro" id="IPR019051">
    <property type="entry name" value="Trp_biosyn_TM_oprn/chp"/>
</dbReference>
<feature type="compositionally biased region" description="Basic and acidic residues" evidence="1">
    <location>
        <begin position="187"/>
        <end position="197"/>
    </location>
</feature>
<keyword evidence="2" id="KW-0472">Membrane</keyword>
<evidence type="ECO:0000313" key="4">
    <source>
        <dbReference type="Proteomes" id="UP000549911"/>
    </source>
</evidence>
<feature type="transmembrane region" description="Helical" evidence="2">
    <location>
        <begin position="12"/>
        <end position="30"/>
    </location>
</feature>
<evidence type="ECO:0000256" key="1">
    <source>
        <dbReference type="SAM" id="MobiDB-lite"/>
    </source>
</evidence>
<dbReference type="RefSeq" id="WP_179621404.1">
    <property type="nucleotide sequence ID" value="NZ_JACCBW010000006.1"/>
</dbReference>
<keyword evidence="2" id="KW-0812">Transmembrane</keyword>
<reference evidence="3 4" key="1">
    <citation type="submission" date="2020-07" db="EMBL/GenBank/DDBJ databases">
        <authorList>
            <person name="Partida-Martinez L."/>
            <person name="Huntemann M."/>
            <person name="Clum A."/>
            <person name="Wang J."/>
            <person name="Palaniappan K."/>
            <person name="Ritter S."/>
            <person name="Chen I.-M."/>
            <person name="Stamatis D."/>
            <person name="Reddy T."/>
            <person name="O'Malley R."/>
            <person name="Daum C."/>
            <person name="Shapiro N."/>
            <person name="Ivanova N."/>
            <person name="Kyrpides N."/>
            <person name="Woyke T."/>
        </authorList>
    </citation>
    <scope>NUCLEOTIDE SEQUENCE [LARGE SCALE GENOMIC DNA]</scope>
    <source>
        <strain evidence="3 4">AT2.17</strain>
    </source>
</reference>
<gene>
    <name evidence="3" type="ORF">F4692_003922</name>
</gene>
<organism evidence="3 4">
    <name type="scientific">Nocardioides cavernae</name>
    <dbReference type="NCBI Taxonomy" id="1921566"/>
    <lineage>
        <taxon>Bacteria</taxon>
        <taxon>Bacillati</taxon>
        <taxon>Actinomycetota</taxon>
        <taxon>Actinomycetes</taxon>
        <taxon>Propionibacteriales</taxon>
        <taxon>Nocardioidaceae</taxon>
        <taxon>Nocardioides</taxon>
    </lineage>
</organism>
<dbReference type="Proteomes" id="UP000549911">
    <property type="component" value="Unassembled WGS sequence"/>
</dbReference>
<feature type="transmembrane region" description="Helical" evidence="2">
    <location>
        <begin position="50"/>
        <end position="76"/>
    </location>
</feature>
<dbReference type="EMBL" id="JACCBW010000006">
    <property type="protein sequence ID" value="NYE38771.1"/>
    <property type="molecule type" value="Genomic_DNA"/>
</dbReference>